<dbReference type="AlphaFoldDB" id="A0A0W0CU51"/>
<name>A0A0W0CU51_CANGB</name>
<dbReference type="VEuPathDB" id="FungiDB:GVI51_L12265"/>
<reference evidence="2 3" key="1">
    <citation type="submission" date="2015-10" db="EMBL/GenBank/DDBJ databases">
        <title>Draft genomes sequences of Candida glabrata isolates 1A, 1B, 2A, 2B, 3A and 3B.</title>
        <authorList>
            <person name="Haavelsrud O.E."/>
            <person name="Gaustad P."/>
        </authorList>
    </citation>
    <scope>NUCLEOTIDE SEQUENCE [LARGE SCALE GENOMIC DNA]</scope>
    <source>
        <strain evidence="2">910700640</strain>
    </source>
</reference>
<proteinExistence type="predicted"/>
<organism evidence="2 3">
    <name type="scientific">Candida glabrata</name>
    <name type="common">Yeast</name>
    <name type="synonym">Torulopsis glabrata</name>
    <dbReference type="NCBI Taxonomy" id="5478"/>
    <lineage>
        <taxon>Eukaryota</taxon>
        <taxon>Fungi</taxon>
        <taxon>Dikarya</taxon>
        <taxon>Ascomycota</taxon>
        <taxon>Saccharomycotina</taxon>
        <taxon>Saccharomycetes</taxon>
        <taxon>Saccharomycetales</taxon>
        <taxon>Saccharomycetaceae</taxon>
        <taxon>Nakaseomyces</taxon>
    </lineage>
</organism>
<accession>A0A0W0CU51</accession>
<evidence type="ECO:0000313" key="3">
    <source>
        <dbReference type="Proteomes" id="UP000054886"/>
    </source>
</evidence>
<dbReference type="Proteomes" id="UP000054886">
    <property type="component" value="Unassembled WGS sequence"/>
</dbReference>
<evidence type="ECO:0000256" key="1">
    <source>
        <dbReference type="SAM" id="MobiDB-lite"/>
    </source>
</evidence>
<feature type="region of interest" description="Disordered" evidence="1">
    <location>
        <begin position="153"/>
        <end position="173"/>
    </location>
</feature>
<evidence type="ECO:0000313" key="2">
    <source>
        <dbReference type="EMBL" id="KTB02941.1"/>
    </source>
</evidence>
<dbReference type="VEuPathDB" id="FungiDB:GWK60_L16291"/>
<dbReference type="EMBL" id="LLZZ01000122">
    <property type="protein sequence ID" value="KTB02941.1"/>
    <property type="molecule type" value="Genomic_DNA"/>
</dbReference>
<dbReference type="VEuPathDB" id="FungiDB:B1J91_L12320g"/>
<sequence length="282" mass="32877">MSQRVLEVFRGLPLLPLSHEIVARCWDRMVRQRDVYYQFAVHVSHCHERLSTRNLLRLVTHVHHVLAPMNELPAHLRQYQSEYHALVASWPTVTERQILDAMELGKGMAVRIPHNKTLRQMFEQHEWLVQQRLLDDKRLKRRRLLRCEVQMATPTTNGSTDGSTNGNTNGSEISFRQCPLTIRELTPLGALESEAKFKNRVRSDVHSLWRLLAVQHPPLSRPHADELVRTLKRTLGTSRTDRSIARAYLQLLQRAYTYTYTYTDTEAEAQLQYSRVSQLVSH</sequence>
<comment type="caution">
    <text evidence="2">The sequence shown here is derived from an EMBL/GenBank/DDBJ whole genome shotgun (WGS) entry which is preliminary data.</text>
</comment>
<dbReference type="VEuPathDB" id="FungiDB:CAGL0L12320g"/>
<gene>
    <name evidence="2" type="ORF">AO440_004826</name>
</gene>
<feature type="compositionally biased region" description="Low complexity" evidence="1">
    <location>
        <begin position="155"/>
        <end position="171"/>
    </location>
</feature>
<protein>
    <submittedName>
        <fullName evidence="2">Genetic interactor of prohibitin 5, mitochondrial</fullName>
    </submittedName>
</protein>